<organism evidence="2">
    <name type="scientific">Dictyoglomus thermophilum</name>
    <dbReference type="NCBI Taxonomy" id="14"/>
    <lineage>
        <taxon>Bacteria</taxon>
        <taxon>Pseudomonadati</taxon>
        <taxon>Dictyoglomota</taxon>
        <taxon>Dictyoglomia</taxon>
        <taxon>Dictyoglomales</taxon>
        <taxon>Dictyoglomaceae</taxon>
        <taxon>Dictyoglomus</taxon>
    </lineage>
</organism>
<keyword evidence="1" id="KW-0812">Transmembrane</keyword>
<evidence type="ECO:0000313" key="2">
    <source>
        <dbReference type="EMBL" id="HGK23619.1"/>
    </source>
</evidence>
<dbReference type="AlphaFoldDB" id="A0A7C3KPI3"/>
<evidence type="ECO:0000256" key="1">
    <source>
        <dbReference type="SAM" id="Phobius"/>
    </source>
</evidence>
<protein>
    <submittedName>
        <fullName evidence="2">Prepilin-type cleavage/methylation domain-containing protein</fullName>
    </submittedName>
</protein>
<gene>
    <name evidence="2" type="ORF">ENU78_04105</name>
</gene>
<sequence length="184" mass="21098">MKKGYTLVELLISISIVIIIIALVVNFLVTGSLGYQFINRKVQYQRNARLVAERMIREVKKASLIDSASDGSNLIFSYTYYDFSTNPISSTSSTVKYYVDSNGILRRQVKQGNLWVGNNPLTESDFRVLTPIFYYYNSSRNLVSPQNAELIEVVLKFDGDRNNIPDYTLTFNIFLPVRSVYYVK</sequence>
<dbReference type="RefSeq" id="WP_149123276.1">
    <property type="nucleotide sequence ID" value="NZ_VTFL01000008.1"/>
</dbReference>
<reference evidence="2" key="1">
    <citation type="journal article" date="2020" name="mSystems">
        <title>Genome- and Community-Level Interaction Insights into Carbon Utilization and Element Cycling Functions of Hydrothermarchaeota in Hydrothermal Sediment.</title>
        <authorList>
            <person name="Zhou Z."/>
            <person name="Liu Y."/>
            <person name="Xu W."/>
            <person name="Pan J."/>
            <person name="Luo Z.H."/>
            <person name="Li M."/>
        </authorList>
    </citation>
    <scope>NUCLEOTIDE SEQUENCE [LARGE SCALE GENOMIC DNA]</scope>
    <source>
        <strain evidence="2">SpSt-70</strain>
    </source>
</reference>
<comment type="caution">
    <text evidence="2">The sequence shown here is derived from an EMBL/GenBank/DDBJ whole genome shotgun (WGS) entry which is preliminary data.</text>
</comment>
<keyword evidence="1" id="KW-0472">Membrane</keyword>
<dbReference type="Pfam" id="PF07963">
    <property type="entry name" value="N_methyl"/>
    <property type="match status" value="1"/>
</dbReference>
<accession>A0A7C3KPI3</accession>
<keyword evidence="1" id="KW-1133">Transmembrane helix</keyword>
<dbReference type="PROSITE" id="PS00409">
    <property type="entry name" value="PROKAR_NTER_METHYL"/>
    <property type="match status" value="1"/>
</dbReference>
<dbReference type="EMBL" id="DTDV01000012">
    <property type="protein sequence ID" value="HGK23619.1"/>
    <property type="molecule type" value="Genomic_DNA"/>
</dbReference>
<name>A0A7C3KPI3_DICTH</name>
<feature type="transmembrane region" description="Helical" evidence="1">
    <location>
        <begin position="12"/>
        <end position="38"/>
    </location>
</feature>
<proteinExistence type="predicted"/>
<dbReference type="InterPro" id="IPR012902">
    <property type="entry name" value="N_methyl_site"/>
</dbReference>